<dbReference type="Proteomes" id="UP000002601">
    <property type="component" value="Chromosome"/>
</dbReference>
<dbReference type="RefSeq" id="WP_015850943.1">
    <property type="nucleotide sequence ID" value="NC_012881.1"/>
</dbReference>
<gene>
    <name evidence="1" type="ordered locus">Desal_1060</name>
</gene>
<dbReference type="KEGG" id="dsa:Desal_1060"/>
<evidence type="ECO:0000313" key="2">
    <source>
        <dbReference type="Proteomes" id="UP000002601"/>
    </source>
</evidence>
<proteinExistence type="predicted"/>
<keyword evidence="1" id="KW-0449">Lipoprotein</keyword>
<dbReference type="PROSITE" id="PS51257">
    <property type="entry name" value="PROKAR_LIPOPROTEIN"/>
    <property type="match status" value="1"/>
</dbReference>
<keyword evidence="2" id="KW-1185">Reference proteome</keyword>
<protein>
    <submittedName>
        <fullName evidence="1">Putative lipoprotein</fullName>
    </submittedName>
</protein>
<dbReference type="eggNOG" id="ENOG5032SWZ">
    <property type="taxonomic scope" value="Bacteria"/>
</dbReference>
<dbReference type="OrthoDB" id="5471384at2"/>
<evidence type="ECO:0000313" key="1">
    <source>
        <dbReference type="EMBL" id="ACS79124.1"/>
    </source>
</evidence>
<accession>C6C0J0</accession>
<sequence>MKLLKPANCAVLLILLFAISGCVHLGVSHLERQSWKLETPRTIQMEFMTFDYEIVPRKDSFGLRGKAYVKKNNVPMWAGWIGELWIQGYLSDMDGEVLAQGLQVFSPEALEEGKGIPFDFELKPEMLDSGPLYISFGYRMALSKSREDNNGPPFMAIERAVSQ</sequence>
<dbReference type="AlphaFoldDB" id="C6C0J0"/>
<organism evidence="1 2">
    <name type="scientific">Maridesulfovibrio salexigens (strain ATCC 14822 / DSM 2638 / NCIMB 8403 / VKM B-1763)</name>
    <name type="common">Desulfovibrio salexigens</name>
    <dbReference type="NCBI Taxonomy" id="526222"/>
    <lineage>
        <taxon>Bacteria</taxon>
        <taxon>Pseudomonadati</taxon>
        <taxon>Thermodesulfobacteriota</taxon>
        <taxon>Desulfovibrionia</taxon>
        <taxon>Desulfovibrionales</taxon>
        <taxon>Desulfovibrionaceae</taxon>
        <taxon>Maridesulfovibrio</taxon>
    </lineage>
</organism>
<reference evidence="1 2" key="1">
    <citation type="submission" date="2009-06" db="EMBL/GenBank/DDBJ databases">
        <title>Complete sequence of Desulfovibrio salexigens DSM 2638.</title>
        <authorList>
            <consortium name="US DOE Joint Genome Institute"/>
            <person name="Lucas S."/>
            <person name="Copeland A."/>
            <person name="Lapidus A."/>
            <person name="Glavina del Rio T."/>
            <person name="Tice H."/>
            <person name="Bruce D."/>
            <person name="Goodwin L."/>
            <person name="Pitluck S."/>
            <person name="Munk A.C."/>
            <person name="Brettin T."/>
            <person name="Detter J.C."/>
            <person name="Han C."/>
            <person name="Tapia R."/>
            <person name="Larimer F."/>
            <person name="Land M."/>
            <person name="Hauser L."/>
            <person name="Kyrpides N."/>
            <person name="Anderson I."/>
            <person name="Wall J.D."/>
            <person name="Arkin A.P."/>
            <person name="Dehal P."/>
            <person name="Chivian D."/>
            <person name="Giles B."/>
            <person name="Hazen T.C."/>
        </authorList>
    </citation>
    <scope>NUCLEOTIDE SEQUENCE [LARGE SCALE GENOMIC DNA]</scope>
    <source>
        <strain evidence="2">ATCC 14822 / DSM 2638 / NCIMB 8403 / VKM B-1763</strain>
    </source>
</reference>
<dbReference type="STRING" id="526222.Desal_1060"/>
<dbReference type="HOGENOM" id="CLU_112819_1_0_7"/>
<name>C6C0J0_MARSD</name>
<dbReference type="EMBL" id="CP001649">
    <property type="protein sequence ID" value="ACS79124.1"/>
    <property type="molecule type" value="Genomic_DNA"/>
</dbReference>